<name>X1KWN4_9ZZZZ</name>
<accession>X1KWN4</accession>
<organism evidence="1">
    <name type="scientific">marine sediment metagenome</name>
    <dbReference type="NCBI Taxonomy" id="412755"/>
    <lineage>
        <taxon>unclassified sequences</taxon>
        <taxon>metagenomes</taxon>
        <taxon>ecological metagenomes</taxon>
    </lineage>
</organism>
<gene>
    <name evidence="1" type="ORF">S06H3_03867</name>
    <name evidence="2" type="ORF">S06H3_04166</name>
</gene>
<proteinExistence type="predicted"/>
<dbReference type="EMBL" id="BARV01001307">
    <property type="protein sequence ID" value="GAH94564.1"/>
    <property type="molecule type" value="Genomic_DNA"/>
</dbReference>
<comment type="caution">
    <text evidence="1">The sequence shown here is derived from an EMBL/GenBank/DDBJ whole genome shotgun (WGS) entry which is preliminary data.</text>
</comment>
<reference evidence="1" key="1">
    <citation type="journal article" date="2014" name="Front. Microbiol.">
        <title>High frequency of phylogenetically diverse reductive dehalogenase-homologous genes in deep subseafloor sedimentary metagenomes.</title>
        <authorList>
            <person name="Kawai M."/>
            <person name="Futagami T."/>
            <person name="Toyoda A."/>
            <person name="Takaki Y."/>
            <person name="Nishi S."/>
            <person name="Hori S."/>
            <person name="Arai W."/>
            <person name="Tsubouchi T."/>
            <person name="Morono Y."/>
            <person name="Uchiyama I."/>
            <person name="Ito T."/>
            <person name="Fujiyama A."/>
            <person name="Inagaki F."/>
            <person name="Takami H."/>
        </authorList>
    </citation>
    <scope>NUCLEOTIDE SEQUENCE</scope>
    <source>
        <strain evidence="1">Expedition CK06-06</strain>
    </source>
</reference>
<dbReference type="EMBL" id="BARV01001434">
    <property type="protein sequence ID" value="GAH96150.1"/>
    <property type="molecule type" value="Genomic_DNA"/>
</dbReference>
<evidence type="ECO:0000313" key="2">
    <source>
        <dbReference type="EMBL" id="GAH96150.1"/>
    </source>
</evidence>
<sequence length="51" mass="6227">MSKKVEWWEMLEWENMETTWHKLSDEIKNKIREAGLAPSYDLKSNEEKDIE</sequence>
<evidence type="ECO:0000313" key="1">
    <source>
        <dbReference type="EMBL" id="GAH94564.1"/>
    </source>
</evidence>
<dbReference type="AlphaFoldDB" id="X1KWN4"/>
<protein>
    <submittedName>
        <fullName evidence="1">Uncharacterized protein</fullName>
    </submittedName>
</protein>